<name>A0A556MTZ0_9SPHI</name>
<feature type="domain" description="TonB C-terminal" evidence="1">
    <location>
        <begin position="255"/>
        <end position="350"/>
    </location>
</feature>
<reference evidence="2 3" key="1">
    <citation type="submission" date="2019-07" db="EMBL/GenBank/DDBJ databases">
        <authorList>
            <person name="Huq M.A."/>
        </authorList>
    </citation>
    <scope>NUCLEOTIDE SEQUENCE [LARGE SCALE GENOMIC DNA]</scope>
    <source>
        <strain evidence="2 3">MAH-19</strain>
    </source>
</reference>
<dbReference type="Proteomes" id="UP000318733">
    <property type="component" value="Unassembled WGS sequence"/>
</dbReference>
<dbReference type="PROSITE" id="PS52015">
    <property type="entry name" value="TONB_CTD"/>
    <property type="match status" value="1"/>
</dbReference>
<dbReference type="SUPFAM" id="SSF74653">
    <property type="entry name" value="TolA/TonB C-terminal domain"/>
    <property type="match status" value="1"/>
</dbReference>
<dbReference type="EMBL" id="VLPK01000001">
    <property type="protein sequence ID" value="TSJ43357.1"/>
    <property type="molecule type" value="Genomic_DNA"/>
</dbReference>
<protein>
    <recommendedName>
        <fullName evidence="1">TonB C-terminal domain-containing protein</fullName>
    </recommendedName>
</protein>
<dbReference type="OrthoDB" id="9814002at2"/>
<proteinExistence type="predicted"/>
<dbReference type="RefSeq" id="WP_144246922.1">
    <property type="nucleotide sequence ID" value="NZ_VLPK01000001.1"/>
</dbReference>
<organism evidence="2 3">
    <name type="scientific">Mucilaginibacter corticis</name>
    <dbReference type="NCBI Taxonomy" id="2597670"/>
    <lineage>
        <taxon>Bacteria</taxon>
        <taxon>Pseudomonadati</taxon>
        <taxon>Bacteroidota</taxon>
        <taxon>Sphingobacteriia</taxon>
        <taxon>Sphingobacteriales</taxon>
        <taxon>Sphingobacteriaceae</taxon>
        <taxon>Mucilaginibacter</taxon>
    </lineage>
</organism>
<comment type="caution">
    <text evidence="2">The sequence shown here is derived from an EMBL/GenBank/DDBJ whole genome shotgun (WGS) entry which is preliminary data.</text>
</comment>
<dbReference type="AlphaFoldDB" id="A0A556MTZ0"/>
<dbReference type="Gene3D" id="3.30.1150.10">
    <property type="match status" value="1"/>
</dbReference>
<evidence type="ECO:0000313" key="3">
    <source>
        <dbReference type="Proteomes" id="UP000318733"/>
    </source>
</evidence>
<keyword evidence="3" id="KW-1185">Reference proteome</keyword>
<dbReference type="GO" id="GO:0055085">
    <property type="term" value="P:transmembrane transport"/>
    <property type="evidence" value="ECO:0007669"/>
    <property type="project" value="InterPro"/>
</dbReference>
<sequence length="369" mass="41819">MKKLALNLVAIACCLGLISWKTPDYRPAFAATQRGLTDLTKKGLLKLTGNQTLTYLGTKLSTAVLDTVNKYVKPINNFKMSRPYTVQDAQKVVNPSFFAITRFEKKISNTKLNNNQRVFALKVLIALKAGLNMPLQDVGELPPRDTFIKHDIFVESEQLNHKSVKIRSPFPYRAYWSGLRVAQAKGDARIVAYYMNQAYEEAGEEVAGKLNDIFFQLAYPAPPGSINEPLGDDDYDPVPPGQERVYKFGYAQFPGTDIEMKKFFNDHLVYPKNEWEWGMEGFVYASFIVEKDGSISTIEVKHGISPDIDAEVIRVLKLSPKWRPMEMEGKGAVRSEAAVRFYFLIYVDEQRKRSLVFDGLKKVLCSKTD</sequence>
<dbReference type="Pfam" id="PF03544">
    <property type="entry name" value="TonB_C"/>
    <property type="match status" value="1"/>
</dbReference>
<dbReference type="InterPro" id="IPR037682">
    <property type="entry name" value="TonB_C"/>
</dbReference>
<gene>
    <name evidence="2" type="ORF">FO440_03955</name>
</gene>
<accession>A0A556MTZ0</accession>
<evidence type="ECO:0000313" key="2">
    <source>
        <dbReference type="EMBL" id="TSJ43357.1"/>
    </source>
</evidence>
<evidence type="ECO:0000259" key="1">
    <source>
        <dbReference type="PROSITE" id="PS52015"/>
    </source>
</evidence>